<gene>
    <name evidence="11" type="ORF">DFH07DRAFT_867951</name>
</gene>
<proteinExistence type="inferred from homology"/>
<dbReference type="SUPFAM" id="SSF51905">
    <property type="entry name" value="FAD/NAD(P)-binding domain"/>
    <property type="match status" value="1"/>
</dbReference>
<dbReference type="AlphaFoldDB" id="A0AAD7J800"/>
<feature type="signal peptide" evidence="9">
    <location>
        <begin position="1"/>
        <end position="24"/>
    </location>
</feature>
<keyword evidence="3" id="KW-0274">FAD</keyword>
<evidence type="ECO:0000256" key="5">
    <source>
        <dbReference type="ARBA" id="ARBA00036066"/>
    </source>
</evidence>
<sequence>MVSGPSQASTSLFVILSLKPCVVGLAIARSLSQLVDKSTILVERHTRAGQETSSRNSEVIHAGLYYPPESLKTRLCIRGRELLYDRCESCNIPFRKTGKLVVATEKQRPYIETLHAKAQKIVWPSSFSSTHRDEPAVPTQLLSRAETRQMEPNLSDEIAGALWSPATGIIDSHALMESLEADIIDSESGDLVYSTRVVRVDPYTPSVSDDTPGHGWVVQTVTGDAEEPDAIFTKTLINASGLSAPLIVNSLHPEAERMPLFYARGSYAKYSGPGIAGISHLIYPCPETEGNAHGFQSLGTHLTLDLQGQVRFGPDLQWISPADGEDADFWTKHLVANESILEGMHHAVSRYLPGVTLEGLQPDYVGVRPKLIGPGSGFKDFVFRTDYPDTARESEYSPLISLLGIESPGLTASLAIAEHVVEIMLGQGTG</sequence>
<keyword evidence="4" id="KW-0560">Oxidoreductase</keyword>
<dbReference type="InterPro" id="IPR036188">
    <property type="entry name" value="FAD/NAD-bd_sf"/>
</dbReference>
<feature type="chain" id="PRO_5042274125" description="L-2-hydroxyglutarate dehydrogenase, mitochondrial" evidence="9">
    <location>
        <begin position="25"/>
        <end position="430"/>
    </location>
</feature>
<comment type="catalytic activity">
    <reaction evidence="5">
        <text>(S)-2-hydroxyglutarate + A = 2-oxoglutarate + AH2</text>
        <dbReference type="Rhea" id="RHEA:21252"/>
        <dbReference type="ChEBI" id="CHEBI:13193"/>
        <dbReference type="ChEBI" id="CHEBI:16782"/>
        <dbReference type="ChEBI" id="CHEBI:16810"/>
        <dbReference type="ChEBI" id="CHEBI:17499"/>
        <dbReference type="EC" id="1.1.99.2"/>
    </reaction>
</comment>
<evidence type="ECO:0000313" key="12">
    <source>
        <dbReference type="Proteomes" id="UP001215280"/>
    </source>
</evidence>
<evidence type="ECO:0000256" key="6">
    <source>
        <dbReference type="ARBA" id="ARBA00037941"/>
    </source>
</evidence>
<accession>A0AAD7J800</accession>
<dbReference type="Proteomes" id="UP001215280">
    <property type="component" value="Unassembled WGS sequence"/>
</dbReference>
<evidence type="ECO:0000256" key="7">
    <source>
        <dbReference type="ARBA" id="ARBA00038878"/>
    </source>
</evidence>
<protein>
    <recommendedName>
        <fullName evidence="8">L-2-hydroxyglutarate dehydrogenase, mitochondrial</fullName>
        <ecNumber evidence="7">1.1.99.2</ecNumber>
    </recommendedName>
</protein>
<keyword evidence="9" id="KW-0732">Signal</keyword>
<dbReference type="GO" id="GO:0047545">
    <property type="term" value="F:(S)-2-hydroxyglutarate dehydrogenase activity"/>
    <property type="evidence" value="ECO:0007669"/>
    <property type="project" value="UniProtKB-EC"/>
</dbReference>
<evidence type="ECO:0000256" key="9">
    <source>
        <dbReference type="SAM" id="SignalP"/>
    </source>
</evidence>
<dbReference type="EMBL" id="JARJLG010000053">
    <property type="protein sequence ID" value="KAJ7759009.1"/>
    <property type="molecule type" value="Genomic_DNA"/>
</dbReference>
<dbReference type="Gene3D" id="3.50.50.60">
    <property type="entry name" value="FAD/NAD(P)-binding domain"/>
    <property type="match status" value="1"/>
</dbReference>
<evidence type="ECO:0000256" key="2">
    <source>
        <dbReference type="ARBA" id="ARBA00022630"/>
    </source>
</evidence>
<evidence type="ECO:0000256" key="4">
    <source>
        <dbReference type="ARBA" id="ARBA00023002"/>
    </source>
</evidence>
<name>A0AAD7J800_9AGAR</name>
<organism evidence="11 12">
    <name type="scientific">Mycena maculata</name>
    <dbReference type="NCBI Taxonomy" id="230809"/>
    <lineage>
        <taxon>Eukaryota</taxon>
        <taxon>Fungi</taxon>
        <taxon>Dikarya</taxon>
        <taxon>Basidiomycota</taxon>
        <taxon>Agaricomycotina</taxon>
        <taxon>Agaricomycetes</taxon>
        <taxon>Agaricomycetidae</taxon>
        <taxon>Agaricales</taxon>
        <taxon>Marasmiineae</taxon>
        <taxon>Mycenaceae</taxon>
        <taxon>Mycena</taxon>
    </lineage>
</organism>
<comment type="caution">
    <text evidence="11">The sequence shown here is derived from an EMBL/GenBank/DDBJ whole genome shotgun (WGS) entry which is preliminary data.</text>
</comment>
<evidence type="ECO:0000313" key="11">
    <source>
        <dbReference type="EMBL" id="KAJ7759009.1"/>
    </source>
</evidence>
<evidence type="ECO:0000259" key="10">
    <source>
        <dbReference type="Pfam" id="PF01266"/>
    </source>
</evidence>
<dbReference type="PANTHER" id="PTHR43104">
    <property type="entry name" value="L-2-HYDROXYGLUTARATE DEHYDROGENASE, MITOCHONDRIAL"/>
    <property type="match status" value="1"/>
</dbReference>
<dbReference type="InterPro" id="IPR006076">
    <property type="entry name" value="FAD-dep_OxRdtase"/>
</dbReference>
<feature type="domain" description="FAD dependent oxidoreductase" evidence="10">
    <location>
        <begin position="22"/>
        <end position="422"/>
    </location>
</feature>
<evidence type="ECO:0000256" key="8">
    <source>
        <dbReference type="ARBA" id="ARBA00041137"/>
    </source>
</evidence>
<keyword evidence="12" id="KW-1185">Reference proteome</keyword>
<comment type="cofactor">
    <cofactor evidence="1">
        <name>FAD</name>
        <dbReference type="ChEBI" id="CHEBI:57692"/>
    </cofactor>
</comment>
<comment type="similarity">
    <text evidence="6">Belongs to the L2HGDH family.</text>
</comment>
<keyword evidence="2" id="KW-0285">Flavoprotein</keyword>
<dbReference type="PANTHER" id="PTHR43104:SF4">
    <property type="entry name" value="L-2-HYDROXYGLUTARATE DEHYDROGENASE, MITOCHONDRIAL"/>
    <property type="match status" value="1"/>
</dbReference>
<evidence type="ECO:0000256" key="1">
    <source>
        <dbReference type="ARBA" id="ARBA00001974"/>
    </source>
</evidence>
<evidence type="ECO:0000256" key="3">
    <source>
        <dbReference type="ARBA" id="ARBA00022827"/>
    </source>
</evidence>
<reference evidence="11" key="1">
    <citation type="submission" date="2023-03" db="EMBL/GenBank/DDBJ databases">
        <title>Massive genome expansion in bonnet fungi (Mycena s.s.) driven by repeated elements and novel gene families across ecological guilds.</title>
        <authorList>
            <consortium name="Lawrence Berkeley National Laboratory"/>
            <person name="Harder C.B."/>
            <person name="Miyauchi S."/>
            <person name="Viragh M."/>
            <person name="Kuo A."/>
            <person name="Thoen E."/>
            <person name="Andreopoulos B."/>
            <person name="Lu D."/>
            <person name="Skrede I."/>
            <person name="Drula E."/>
            <person name="Henrissat B."/>
            <person name="Morin E."/>
            <person name="Kohler A."/>
            <person name="Barry K."/>
            <person name="LaButti K."/>
            <person name="Morin E."/>
            <person name="Salamov A."/>
            <person name="Lipzen A."/>
            <person name="Mereny Z."/>
            <person name="Hegedus B."/>
            <person name="Baldrian P."/>
            <person name="Stursova M."/>
            <person name="Weitz H."/>
            <person name="Taylor A."/>
            <person name="Grigoriev I.V."/>
            <person name="Nagy L.G."/>
            <person name="Martin F."/>
            <person name="Kauserud H."/>
        </authorList>
    </citation>
    <scope>NUCLEOTIDE SEQUENCE</scope>
    <source>
        <strain evidence="11">CBHHK188m</strain>
    </source>
</reference>
<dbReference type="EC" id="1.1.99.2" evidence="7"/>
<dbReference type="Pfam" id="PF01266">
    <property type="entry name" value="DAO"/>
    <property type="match status" value="1"/>
</dbReference>
<dbReference type="Gene3D" id="3.30.9.10">
    <property type="entry name" value="D-Amino Acid Oxidase, subunit A, domain 2"/>
    <property type="match status" value="1"/>
</dbReference>